<keyword evidence="4" id="KW-1185">Reference proteome</keyword>
<accession>A0ABT9H8H7</accession>
<evidence type="ECO:0000256" key="2">
    <source>
        <dbReference type="SAM" id="SignalP"/>
    </source>
</evidence>
<keyword evidence="2" id="KW-0732">Signal</keyword>
<feature type="chain" id="PRO_5047453593" evidence="2">
    <location>
        <begin position="22"/>
        <end position="78"/>
    </location>
</feature>
<name>A0ABT9H8H7_9SPHN</name>
<feature type="compositionally biased region" description="Basic and acidic residues" evidence="1">
    <location>
        <begin position="25"/>
        <end position="36"/>
    </location>
</feature>
<evidence type="ECO:0000313" key="3">
    <source>
        <dbReference type="EMBL" id="MDP4539334.1"/>
    </source>
</evidence>
<reference evidence="3 4" key="1">
    <citation type="submission" date="2023-08" db="EMBL/GenBank/DDBJ databases">
        <title>genomic of DY56.</title>
        <authorList>
            <person name="Wang Y."/>
        </authorList>
    </citation>
    <scope>NUCLEOTIDE SEQUENCE [LARGE SCALE GENOMIC DNA]</scope>
    <source>
        <strain evidence="3 4">DY56-A-20</strain>
    </source>
</reference>
<proteinExistence type="predicted"/>
<comment type="caution">
    <text evidence="3">The sequence shown here is derived from an EMBL/GenBank/DDBJ whole genome shotgun (WGS) entry which is preliminary data.</text>
</comment>
<sequence length="78" mass="8614">MRNLFSSLALALVLTGAPASAAEPAQKEVQGEKKPEAAPQQASEAKQICRRVAIQTGSRQRERVCMTSEQWREFNRGN</sequence>
<gene>
    <name evidence="3" type="ORF">Q9K01_06835</name>
</gene>
<organism evidence="3 4">
    <name type="scientific">Qipengyuania benthica</name>
    <dbReference type="NCBI Taxonomy" id="3067651"/>
    <lineage>
        <taxon>Bacteria</taxon>
        <taxon>Pseudomonadati</taxon>
        <taxon>Pseudomonadota</taxon>
        <taxon>Alphaproteobacteria</taxon>
        <taxon>Sphingomonadales</taxon>
        <taxon>Erythrobacteraceae</taxon>
        <taxon>Qipengyuania</taxon>
    </lineage>
</organism>
<dbReference type="RefSeq" id="WP_305929469.1">
    <property type="nucleotide sequence ID" value="NZ_JAVAIL010000002.1"/>
</dbReference>
<evidence type="ECO:0000256" key="1">
    <source>
        <dbReference type="SAM" id="MobiDB-lite"/>
    </source>
</evidence>
<evidence type="ECO:0000313" key="4">
    <source>
        <dbReference type="Proteomes" id="UP001235664"/>
    </source>
</evidence>
<feature type="region of interest" description="Disordered" evidence="1">
    <location>
        <begin position="18"/>
        <end position="45"/>
    </location>
</feature>
<dbReference type="EMBL" id="JAVAIL010000002">
    <property type="protein sequence ID" value="MDP4539334.1"/>
    <property type="molecule type" value="Genomic_DNA"/>
</dbReference>
<protein>
    <submittedName>
        <fullName evidence="3">Uncharacterized protein</fullName>
    </submittedName>
</protein>
<feature type="signal peptide" evidence="2">
    <location>
        <begin position="1"/>
        <end position="21"/>
    </location>
</feature>
<dbReference type="Proteomes" id="UP001235664">
    <property type="component" value="Unassembled WGS sequence"/>
</dbReference>